<evidence type="ECO:0000313" key="1">
    <source>
        <dbReference type="EMBL" id="GAA4310324.1"/>
    </source>
</evidence>
<evidence type="ECO:0000313" key="2">
    <source>
        <dbReference type="Proteomes" id="UP001501844"/>
    </source>
</evidence>
<dbReference type="EMBL" id="BAABGX010000002">
    <property type="protein sequence ID" value="GAA4310324.1"/>
    <property type="molecule type" value="Genomic_DNA"/>
</dbReference>
<organism evidence="1 2">
    <name type="scientific">Nibribacter koreensis</name>
    <dbReference type="NCBI Taxonomy" id="1084519"/>
    <lineage>
        <taxon>Bacteria</taxon>
        <taxon>Pseudomonadati</taxon>
        <taxon>Bacteroidota</taxon>
        <taxon>Cytophagia</taxon>
        <taxon>Cytophagales</taxon>
        <taxon>Hymenobacteraceae</taxon>
        <taxon>Nibribacter</taxon>
    </lineage>
</organism>
<dbReference type="CDD" id="cd17242">
    <property type="entry name" value="MobM_relaxase"/>
    <property type="match status" value="1"/>
</dbReference>
<name>A0ABP8FSW3_9BACT</name>
<keyword evidence="2" id="KW-1185">Reference proteome</keyword>
<protein>
    <recommendedName>
        <fullName evidence="3">Plasmid recombination enzyme</fullName>
    </recommendedName>
</protein>
<proteinExistence type="predicted"/>
<reference evidence="2" key="1">
    <citation type="journal article" date="2019" name="Int. J. Syst. Evol. Microbiol.">
        <title>The Global Catalogue of Microorganisms (GCM) 10K type strain sequencing project: providing services to taxonomists for standard genome sequencing and annotation.</title>
        <authorList>
            <consortium name="The Broad Institute Genomics Platform"/>
            <consortium name="The Broad Institute Genome Sequencing Center for Infectious Disease"/>
            <person name="Wu L."/>
            <person name="Ma J."/>
        </authorList>
    </citation>
    <scope>NUCLEOTIDE SEQUENCE [LARGE SCALE GENOMIC DNA]</scope>
    <source>
        <strain evidence="2">JCM 17917</strain>
    </source>
</reference>
<dbReference type="InterPro" id="IPR001668">
    <property type="entry name" value="Mob_Pre"/>
</dbReference>
<sequence length="63" mass="7445">MVKLTSEPARFKDWQQANFDFVAQEYGKAKMVRFTLHMYEKTPHIHAVVVPLTEDRRLSAKDH</sequence>
<accession>A0ABP8FSW3</accession>
<gene>
    <name evidence="1" type="ORF">GCM10023183_28130</name>
</gene>
<evidence type="ECO:0008006" key="3">
    <source>
        <dbReference type="Google" id="ProtNLM"/>
    </source>
</evidence>
<comment type="caution">
    <text evidence="1">The sequence shown here is derived from an EMBL/GenBank/DDBJ whole genome shotgun (WGS) entry which is preliminary data.</text>
</comment>
<dbReference type="Proteomes" id="UP001501844">
    <property type="component" value="Unassembled WGS sequence"/>
</dbReference>
<dbReference type="Gene3D" id="3.30.930.30">
    <property type="match status" value="1"/>
</dbReference>
<dbReference type="Pfam" id="PF01076">
    <property type="entry name" value="Mob_Pre"/>
    <property type="match status" value="1"/>
</dbReference>